<protein>
    <submittedName>
        <fullName evidence="2">DNA-binding protein</fullName>
    </submittedName>
</protein>
<dbReference type="EMBL" id="JAKLJA010000001">
    <property type="protein sequence ID" value="MCG5072262.1"/>
    <property type="molecule type" value="Genomic_DNA"/>
</dbReference>
<dbReference type="PROSITE" id="PS50868">
    <property type="entry name" value="POST_SET"/>
    <property type="match status" value="1"/>
</dbReference>
<keyword evidence="3" id="KW-1185">Reference proteome</keyword>
<dbReference type="RefSeq" id="WP_238462013.1">
    <property type="nucleotide sequence ID" value="NZ_JAKLJA010000001.1"/>
</dbReference>
<dbReference type="GO" id="GO:0003677">
    <property type="term" value="F:DNA binding"/>
    <property type="evidence" value="ECO:0007669"/>
    <property type="project" value="UniProtKB-KW"/>
</dbReference>
<dbReference type="Proteomes" id="UP001139308">
    <property type="component" value="Unassembled WGS sequence"/>
</dbReference>
<dbReference type="InterPro" id="IPR003616">
    <property type="entry name" value="Post-SET_dom"/>
</dbReference>
<evidence type="ECO:0000259" key="1">
    <source>
        <dbReference type="PROSITE" id="PS50868"/>
    </source>
</evidence>
<dbReference type="AlphaFoldDB" id="A0A9X1UG95"/>
<evidence type="ECO:0000313" key="3">
    <source>
        <dbReference type="Proteomes" id="UP001139308"/>
    </source>
</evidence>
<sequence length="196" mass="21392">MNEIEFKSAFDAVRFALSYSSQQYGESPMAKRMRGEAAEPGMGLIGLTGAGQAGLIRREMWELPDLHLSVLVARAAPHDIPCSCGAACCSGRVPNVEWVTSVSWLTAASAAHCSGFSHYRVRRAIIERIFGVKCSLVDIAKEYEAHANTVSNHNTAVRRWLEGNKKTGEQGVCDVAWAAMERRLDELGILKAPENA</sequence>
<evidence type="ECO:0000313" key="2">
    <source>
        <dbReference type="EMBL" id="MCG5072262.1"/>
    </source>
</evidence>
<name>A0A9X1UG95_9BURK</name>
<accession>A0A9X1UG95</accession>
<keyword evidence="2" id="KW-0238">DNA-binding</keyword>
<feature type="domain" description="Post-SET" evidence="1">
    <location>
        <begin position="78"/>
        <end position="94"/>
    </location>
</feature>
<proteinExistence type="predicted"/>
<gene>
    <name evidence="2" type="ORF">L5014_02605</name>
</gene>
<comment type="caution">
    <text evidence="2">The sequence shown here is derived from an EMBL/GenBank/DDBJ whole genome shotgun (WGS) entry which is preliminary data.</text>
</comment>
<reference evidence="2" key="1">
    <citation type="submission" date="2022-01" db="EMBL/GenBank/DDBJ databases">
        <title>Genome sequence and assembly of Parabukholderia sp. RG36.</title>
        <authorList>
            <person name="Chhetri G."/>
        </authorList>
    </citation>
    <scope>NUCLEOTIDE SEQUENCE</scope>
    <source>
        <strain evidence="2">RG36</strain>
    </source>
</reference>
<organism evidence="2 3">
    <name type="scientific">Paraburkholderia tagetis</name>
    <dbReference type="NCBI Taxonomy" id="2913261"/>
    <lineage>
        <taxon>Bacteria</taxon>
        <taxon>Pseudomonadati</taxon>
        <taxon>Pseudomonadota</taxon>
        <taxon>Betaproteobacteria</taxon>
        <taxon>Burkholderiales</taxon>
        <taxon>Burkholderiaceae</taxon>
        <taxon>Paraburkholderia</taxon>
    </lineage>
</organism>